<protein>
    <recommendedName>
        <fullName evidence="2">Protein FAR1-RELATED SEQUENCE</fullName>
    </recommendedName>
</protein>
<feature type="domain" description="SWIM-type" evidence="3">
    <location>
        <begin position="209"/>
        <end position="247"/>
    </location>
</feature>
<comment type="similarity">
    <text evidence="2">Belongs to the FHY3/FAR1 family.</text>
</comment>
<dbReference type="GO" id="GO:0006355">
    <property type="term" value="P:regulation of DNA-templated transcription"/>
    <property type="evidence" value="ECO:0007669"/>
    <property type="project" value="UniProtKB-UniRule"/>
</dbReference>
<reference evidence="4 5" key="1">
    <citation type="submission" date="2019-01" db="EMBL/GenBank/DDBJ databases">
        <title>Sequencing of cultivated peanut Arachis hypogaea provides insights into genome evolution and oil improvement.</title>
        <authorList>
            <person name="Chen X."/>
        </authorList>
    </citation>
    <scope>NUCLEOTIDE SEQUENCE [LARGE SCALE GENOMIC DNA]</scope>
    <source>
        <strain evidence="5">cv. Fuhuasheng</strain>
        <tissue evidence="4">Leaves</tissue>
    </source>
</reference>
<gene>
    <name evidence="4" type="ORF">Ahy_A10g050000</name>
</gene>
<name>A0A445B8E2_ARAHY</name>
<organism evidence="4 5">
    <name type="scientific">Arachis hypogaea</name>
    <name type="common">Peanut</name>
    <dbReference type="NCBI Taxonomy" id="3818"/>
    <lineage>
        <taxon>Eukaryota</taxon>
        <taxon>Viridiplantae</taxon>
        <taxon>Streptophyta</taxon>
        <taxon>Embryophyta</taxon>
        <taxon>Tracheophyta</taxon>
        <taxon>Spermatophyta</taxon>
        <taxon>Magnoliopsida</taxon>
        <taxon>eudicotyledons</taxon>
        <taxon>Gunneridae</taxon>
        <taxon>Pentapetalae</taxon>
        <taxon>rosids</taxon>
        <taxon>fabids</taxon>
        <taxon>Fabales</taxon>
        <taxon>Fabaceae</taxon>
        <taxon>Papilionoideae</taxon>
        <taxon>50 kb inversion clade</taxon>
        <taxon>dalbergioids sensu lato</taxon>
        <taxon>Dalbergieae</taxon>
        <taxon>Pterocarpus clade</taxon>
        <taxon>Arachis</taxon>
    </lineage>
</organism>
<dbReference type="EMBL" id="SDMP01000010">
    <property type="protein sequence ID" value="RYR34940.1"/>
    <property type="molecule type" value="Genomic_DNA"/>
</dbReference>
<comment type="subcellular location">
    <subcellularLocation>
        <location evidence="2">Nucleus</location>
    </subcellularLocation>
</comment>
<keyword evidence="2" id="KW-0539">Nucleus</keyword>
<dbReference type="PROSITE" id="PS50966">
    <property type="entry name" value="ZF_SWIM"/>
    <property type="match status" value="1"/>
</dbReference>
<dbReference type="PANTHER" id="PTHR31669">
    <property type="entry name" value="PROTEIN FAR1-RELATED SEQUENCE 10-RELATED"/>
    <property type="match status" value="1"/>
</dbReference>
<evidence type="ECO:0000256" key="1">
    <source>
        <dbReference type="PROSITE-ProRule" id="PRU00325"/>
    </source>
</evidence>
<proteinExistence type="inferred from homology"/>
<dbReference type="GO" id="GO:0005634">
    <property type="term" value="C:nucleus"/>
    <property type="evidence" value="ECO:0007669"/>
    <property type="project" value="UniProtKB-SubCell"/>
</dbReference>
<sequence length="298" mass="35319">MKVDEVTDVIVLENDELELRHELLDHSGISKEEIPSIGMRFNSLSLTQKFYANYTKKFGFVTKVENTNFDKTKKKSKIPINQSIHYNREGYRKSRVHYHEYRELTMHDKCVITDNNETIIRPNKTYVALANEKEPEDDVVDLKGVIPCVSSTTIERQFQRKYTRNIFRDVQLELRKKADCVVRSIEHQGDSIYVKVDEQKIVWEKNVYRTFIVDFDPLTHEVRCKCNIFESTSILCCHTLIVLSYYRVDRVLSCYVLPRWSKNIMRKDTYIRSSHDVARSDESHNLFRHLCLEFYNVA</sequence>
<keyword evidence="2" id="KW-0479">Metal-binding</keyword>
<dbReference type="PANTHER" id="PTHR31669:SF283">
    <property type="entry name" value="PROTEIN FAR1-RELATED SEQUENCE"/>
    <property type="match status" value="1"/>
</dbReference>
<evidence type="ECO:0000313" key="5">
    <source>
        <dbReference type="Proteomes" id="UP000289738"/>
    </source>
</evidence>
<evidence type="ECO:0000313" key="4">
    <source>
        <dbReference type="EMBL" id="RYR34940.1"/>
    </source>
</evidence>
<dbReference type="InterPro" id="IPR007527">
    <property type="entry name" value="Znf_SWIM"/>
</dbReference>
<comment type="function">
    <text evidence="2">Putative transcription activator involved in regulating light control of development.</text>
</comment>
<accession>A0A445B8E2</accession>
<dbReference type="Proteomes" id="UP000289738">
    <property type="component" value="Chromosome A10"/>
</dbReference>
<keyword evidence="1 2" id="KW-0863">Zinc-finger</keyword>
<dbReference type="AlphaFoldDB" id="A0A445B8E2"/>
<keyword evidence="2" id="KW-0862">Zinc</keyword>
<keyword evidence="5" id="KW-1185">Reference proteome</keyword>
<comment type="caution">
    <text evidence="4">The sequence shown here is derived from an EMBL/GenBank/DDBJ whole genome shotgun (WGS) entry which is preliminary data.</text>
</comment>
<evidence type="ECO:0000259" key="3">
    <source>
        <dbReference type="PROSITE" id="PS50966"/>
    </source>
</evidence>
<dbReference type="GO" id="GO:0008270">
    <property type="term" value="F:zinc ion binding"/>
    <property type="evidence" value="ECO:0007669"/>
    <property type="project" value="UniProtKB-UniRule"/>
</dbReference>
<dbReference type="InterPro" id="IPR031052">
    <property type="entry name" value="FHY3/FAR1"/>
</dbReference>
<evidence type="ECO:0000256" key="2">
    <source>
        <dbReference type="RuleBase" id="RU367018"/>
    </source>
</evidence>